<organism evidence="8 9">
    <name type="scientific">Cardamine amara subsp. amara</name>
    <dbReference type="NCBI Taxonomy" id="228776"/>
    <lineage>
        <taxon>Eukaryota</taxon>
        <taxon>Viridiplantae</taxon>
        <taxon>Streptophyta</taxon>
        <taxon>Embryophyta</taxon>
        <taxon>Tracheophyta</taxon>
        <taxon>Spermatophyta</taxon>
        <taxon>Magnoliopsida</taxon>
        <taxon>eudicotyledons</taxon>
        <taxon>Gunneridae</taxon>
        <taxon>Pentapetalae</taxon>
        <taxon>rosids</taxon>
        <taxon>malvids</taxon>
        <taxon>Brassicales</taxon>
        <taxon>Brassicaceae</taxon>
        <taxon>Cardamineae</taxon>
        <taxon>Cardamine</taxon>
    </lineage>
</organism>
<feature type="chain" id="PRO_5044775764" evidence="6">
    <location>
        <begin position="26"/>
        <end position="207"/>
    </location>
</feature>
<evidence type="ECO:0000313" key="8">
    <source>
        <dbReference type="EMBL" id="KAL1207434.1"/>
    </source>
</evidence>
<protein>
    <submittedName>
        <fullName evidence="8">Cytochrome and DOMON domain-containing protein</fullName>
    </submittedName>
</protein>
<dbReference type="InterPro" id="IPR045265">
    <property type="entry name" value="AIR12_DOMON"/>
</dbReference>
<feature type="domain" description="DOMON" evidence="7">
    <location>
        <begin position="56"/>
        <end position="169"/>
    </location>
</feature>
<keyword evidence="4" id="KW-0249">Electron transport</keyword>
<proteinExistence type="predicted"/>
<dbReference type="Pfam" id="PF04526">
    <property type="entry name" value="DUF568"/>
    <property type="match status" value="1"/>
</dbReference>
<dbReference type="InterPro" id="IPR005018">
    <property type="entry name" value="DOMON_domain"/>
</dbReference>
<keyword evidence="2" id="KW-0813">Transport</keyword>
<evidence type="ECO:0000313" key="9">
    <source>
        <dbReference type="Proteomes" id="UP001558713"/>
    </source>
</evidence>
<keyword evidence="9" id="KW-1185">Reference proteome</keyword>
<reference evidence="8 9" key="1">
    <citation type="submission" date="2024-04" db="EMBL/GenBank/DDBJ databases">
        <title>Genome assembly C_amara_ONT_v2.</title>
        <authorList>
            <person name="Yant L."/>
            <person name="Moore C."/>
            <person name="Slenker M."/>
        </authorList>
    </citation>
    <scope>NUCLEOTIDE SEQUENCE [LARGE SCALE GENOMIC DNA]</scope>
    <source>
        <tissue evidence="8">Leaf</tissue>
    </source>
</reference>
<evidence type="ECO:0000259" key="7">
    <source>
        <dbReference type="PROSITE" id="PS50836"/>
    </source>
</evidence>
<evidence type="ECO:0000256" key="4">
    <source>
        <dbReference type="ARBA" id="ARBA00022982"/>
    </source>
</evidence>
<accession>A0ABD1AT74</accession>
<evidence type="ECO:0000256" key="6">
    <source>
        <dbReference type="SAM" id="SignalP"/>
    </source>
</evidence>
<dbReference type="PANTHER" id="PTHR23130:SF174">
    <property type="entry name" value="CYTOCHROME B561 AND DOMON DOMAIN-CONTAINING PROTEIN"/>
    <property type="match status" value="1"/>
</dbReference>
<dbReference type="GO" id="GO:0016020">
    <property type="term" value="C:membrane"/>
    <property type="evidence" value="ECO:0007669"/>
    <property type="project" value="UniProtKB-SubCell"/>
</dbReference>
<dbReference type="CDD" id="cd09629">
    <property type="entry name" value="DOMON_CIL1_like"/>
    <property type="match status" value="1"/>
</dbReference>
<name>A0ABD1AT74_CARAN</name>
<dbReference type="PROSITE" id="PS50836">
    <property type="entry name" value="DOMON"/>
    <property type="match status" value="1"/>
</dbReference>
<sequence length="207" mass="22877">MPLSSRTIVVVLCFLFVVAPWLTKAMTDGKVQAGCDSHKLISNGKHFRSCNSLPVLDSYLHFSYVRETEVLEVAYHHTNIESSSWIALNPMSKGMKGAQTLMAYRNSTTGLMGAYTSSIKGYSTMLQEGPLSFGVTQLSAEYLNGEMAIFATILLPYNTTVMNHLWQDGPLKEGDRLGMHAMSGHHLKSIYGYFGFSVRTSHGHKSS</sequence>
<comment type="subcellular location">
    <subcellularLocation>
        <location evidence="1">Membrane</location>
    </subcellularLocation>
</comment>
<evidence type="ECO:0000256" key="5">
    <source>
        <dbReference type="ARBA" id="ARBA00023136"/>
    </source>
</evidence>
<dbReference type="PANTHER" id="PTHR23130">
    <property type="entry name" value="CYTOCHROME B561 AND DOMON DOMAIN-CONTAINING PROTEIN"/>
    <property type="match status" value="1"/>
</dbReference>
<dbReference type="AlphaFoldDB" id="A0ABD1AT74"/>
<evidence type="ECO:0000256" key="1">
    <source>
        <dbReference type="ARBA" id="ARBA00004370"/>
    </source>
</evidence>
<evidence type="ECO:0000256" key="3">
    <source>
        <dbReference type="ARBA" id="ARBA00022729"/>
    </source>
</evidence>
<feature type="signal peptide" evidence="6">
    <location>
        <begin position="1"/>
        <end position="25"/>
    </location>
</feature>
<comment type="caution">
    <text evidence="8">The sequence shown here is derived from an EMBL/GenBank/DDBJ whole genome shotgun (WGS) entry which is preliminary data.</text>
</comment>
<keyword evidence="5" id="KW-0472">Membrane</keyword>
<dbReference type="EMBL" id="JBANAX010000476">
    <property type="protein sequence ID" value="KAL1207434.1"/>
    <property type="molecule type" value="Genomic_DNA"/>
</dbReference>
<dbReference type="Proteomes" id="UP001558713">
    <property type="component" value="Unassembled WGS sequence"/>
</dbReference>
<gene>
    <name evidence="8" type="ORF">V5N11_007028</name>
</gene>
<keyword evidence="3 6" id="KW-0732">Signal</keyword>
<evidence type="ECO:0000256" key="2">
    <source>
        <dbReference type="ARBA" id="ARBA00022448"/>
    </source>
</evidence>